<dbReference type="AlphaFoldDB" id="A0A4Q9N2G3"/>
<evidence type="ECO:0000256" key="1">
    <source>
        <dbReference type="SAM" id="Phobius"/>
    </source>
</evidence>
<keyword evidence="1" id="KW-0812">Transmembrane</keyword>
<keyword evidence="1" id="KW-1133">Transmembrane helix</keyword>
<protein>
    <submittedName>
        <fullName evidence="2">Uncharacterized protein</fullName>
    </submittedName>
</protein>
<sequence length="73" mass="7995">MSPICLPRLCPPFSSLIIAVPIAVILIVSARRVWLDVTPFLVLQPAQIRDLQVVNMILIAKACPLGSRKPFSS</sequence>
<reference evidence="2" key="1">
    <citation type="submission" date="2019-01" db="EMBL/GenBank/DDBJ databases">
        <title>Draft genome sequences of three monokaryotic isolates of the white-rot basidiomycete fungus Dichomitus squalens.</title>
        <authorList>
            <consortium name="DOE Joint Genome Institute"/>
            <person name="Lopez S.C."/>
            <person name="Andreopoulos B."/>
            <person name="Pangilinan J."/>
            <person name="Lipzen A."/>
            <person name="Riley R."/>
            <person name="Ahrendt S."/>
            <person name="Ng V."/>
            <person name="Barry K."/>
            <person name="Daum C."/>
            <person name="Grigoriev I.V."/>
            <person name="Hilden K.S."/>
            <person name="Makela M.R."/>
            <person name="de Vries R.P."/>
        </authorList>
    </citation>
    <scope>NUCLEOTIDE SEQUENCE [LARGE SCALE GENOMIC DNA]</scope>
    <source>
        <strain evidence="2">OM18370.1</strain>
    </source>
</reference>
<dbReference type="Proteomes" id="UP000292957">
    <property type="component" value="Unassembled WGS sequence"/>
</dbReference>
<name>A0A4Q9N2G3_9APHY</name>
<organism evidence="2">
    <name type="scientific">Dichomitus squalens</name>
    <dbReference type="NCBI Taxonomy" id="114155"/>
    <lineage>
        <taxon>Eukaryota</taxon>
        <taxon>Fungi</taxon>
        <taxon>Dikarya</taxon>
        <taxon>Basidiomycota</taxon>
        <taxon>Agaricomycotina</taxon>
        <taxon>Agaricomycetes</taxon>
        <taxon>Polyporales</taxon>
        <taxon>Polyporaceae</taxon>
        <taxon>Dichomitus</taxon>
    </lineage>
</organism>
<feature type="transmembrane region" description="Helical" evidence="1">
    <location>
        <begin position="12"/>
        <end position="30"/>
    </location>
</feature>
<proteinExistence type="predicted"/>
<gene>
    <name evidence="2" type="ORF">BD311DRAFT_747596</name>
</gene>
<keyword evidence="1" id="KW-0472">Membrane</keyword>
<evidence type="ECO:0000313" key="2">
    <source>
        <dbReference type="EMBL" id="TBU34355.1"/>
    </source>
</evidence>
<dbReference type="EMBL" id="ML143389">
    <property type="protein sequence ID" value="TBU34355.1"/>
    <property type="molecule type" value="Genomic_DNA"/>
</dbReference>
<accession>A0A4Q9N2G3</accession>